<feature type="region of interest" description="Disordered" evidence="3">
    <location>
        <begin position="1"/>
        <end position="22"/>
    </location>
</feature>
<feature type="region of interest" description="Disordered" evidence="3">
    <location>
        <begin position="221"/>
        <end position="279"/>
    </location>
</feature>
<name>A0A7R9I9I0_9NEOP</name>
<feature type="region of interest" description="Disordered" evidence="3">
    <location>
        <begin position="115"/>
        <end position="151"/>
    </location>
</feature>
<dbReference type="PANTHER" id="PTHR12236:SF95">
    <property type="entry name" value="CUTICULAR PROTEIN 76BD, ISOFORM C-RELATED"/>
    <property type="match status" value="1"/>
</dbReference>
<dbReference type="AlphaFoldDB" id="A0A7R9I9I0"/>
<dbReference type="GO" id="GO:0042302">
    <property type="term" value="F:structural constituent of cuticle"/>
    <property type="evidence" value="ECO:0007669"/>
    <property type="project" value="UniProtKB-UniRule"/>
</dbReference>
<evidence type="ECO:0000256" key="1">
    <source>
        <dbReference type="ARBA" id="ARBA00022460"/>
    </source>
</evidence>
<protein>
    <submittedName>
        <fullName evidence="4">Uncharacterized protein</fullName>
    </submittedName>
</protein>
<evidence type="ECO:0000256" key="3">
    <source>
        <dbReference type="SAM" id="MobiDB-lite"/>
    </source>
</evidence>
<dbReference type="Pfam" id="PF00379">
    <property type="entry name" value="Chitin_bind_4"/>
    <property type="match status" value="1"/>
</dbReference>
<feature type="region of interest" description="Disordered" evidence="3">
    <location>
        <begin position="84"/>
        <end position="103"/>
    </location>
</feature>
<dbReference type="InterPro" id="IPR051217">
    <property type="entry name" value="Insect_Cuticle_Struc_Prot"/>
</dbReference>
<accession>A0A7R9I9I0</accession>
<dbReference type="InterPro" id="IPR000618">
    <property type="entry name" value="Insect_cuticle"/>
</dbReference>
<reference evidence="4" key="1">
    <citation type="submission" date="2020-11" db="EMBL/GenBank/DDBJ databases">
        <authorList>
            <person name="Tran Van P."/>
        </authorList>
    </citation>
    <scope>NUCLEOTIDE SEQUENCE</scope>
</reference>
<dbReference type="GO" id="GO:0031012">
    <property type="term" value="C:extracellular matrix"/>
    <property type="evidence" value="ECO:0007669"/>
    <property type="project" value="TreeGrafter"/>
</dbReference>
<feature type="compositionally biased region" description="Gly residues" evidence="3">
    <location>
        <begin position="84"/>
        <end position="95"/>
    </location>
</feature>
<feature type="compositionally biased region" description="Gly residues" evidence="3">
    <location>
        <begin position="118"/>
        <end position="151"/>
    </location>
</feature>
<dbReference type="PROSITE" id="PS51155">
    <property type="entry name" value="CHIT_BIND_RR_2"/>
    <property type="match status" value="1"/>
</dbReference>
<keyword evidence="1 2" id="KW-0193">Cuticle</keyword>
<feature type="compositionally biased region" description="Basic and acidic residues" evidence="3">
    <location>
        <begin position="13"/>
        <end position="22"/>
    </location>
</feature>
<sequence>MDREGGHLAMGEISKRPETDKTCGPKWNEQACPNSLVVKTVKDSVTGTPACCESDALDRATTGILLLLAVLTAAPCRGGGHGGGGGGGGHGGGGHAFSRWHFSGPVAGPHREVIVPAGHGGGGGGHGGHGGGGGGHGGGGHGGGDGGHGGGGGGGGHVDYVADPKYSFGYEVADHKHGDFHGQEEKHDGKTVHGVYSLKEPGGNIRTVKYYVDKSGFHADVHNSGGNDHSGGGHGGGGGGHGGGHGGGGGGHGGGGGGGHGGGGGGHGGGSHGYYTEEH</sequence>
<feature type="compositionally biased region" description="Gly residues" evidence="3">
    <location>
        <begin position="228"/>
        <end position="272"/>
    </location>
</feature>
<dbReference type="PANTHER" id="PTHR12236">
    <property type="entry name" value="STRUCTURAL CONTITUENT OF CUTICLE"/>
    <property type="match status" value="1"/>
</dbReference>
<gene>
    <name evidence="4" type="ORF">TTEB3V08_LOCUS1002</name>
</gene>
<dbReference type="GO" id="GO:0005615">
    <property type="term" value="C:extracellular space"/>
    <property type="evidence" value="ECO:0007669"/>
    <property type="project" value="TreeGrafter"/>
</dbReference>
<dbReference type="EMBL" id="OE000194">
    <property type="protein sequence ID" value="CAD7452838.1"/>
    <property type="molecule type" value="Genomic_DNA"/>
</dbReference>
<evidence type="ECO:0000313" key="4">
    <source>
        <dbReference type="EMBL" id="CAD7452838.1"/>
    </source>
</evidence>
<proteinExistence type="predicted"/>
<evidence type="ECO:0000256" key="2">
    <source>
        <dbReference type="PROSITE-ProRule" id="PRU00497"/>
    </source>
</evidence>
<organism evidence="4">
    <name type="scientific">Timema tahoe</name>
    <dbReference type="NCBI Taxonomy" id="61484"/>
    <lineage>
        <taxon>Eukaryota</taxon>
        <taxon>Metazoa</taxon>
        <taxon>Ecdysozoa</taxon>
        <taxon>Arthropoda</taxon>
        <taxon>Hexapoda</taxon>
        <taxon>Insecta</taxon>
        <taxon>Pterygota</taxon>
        <taxon>Neoptera</taxon>
        <taxon>Polyneoptera</taxon>
        <taxon>Phasmatodea</taxon>
        <taxon>Timematodea</taxon>
        <taxon>Timematoidea</taxon>
        <taxon>Timematidae</taxon>
        <taxon>Timema</taxon>
    </lineage>
</organism>